<feature type="region of interest" description="Disordered" evidence="2">
    <location>
        <begin position="137"/>
        <end position="365"/>
    </location>
</feature>
<dbReference type="PROSITE" id="PS50235">
    <property type="entry name" value="USP_3"/>
    <property type="match status" value="1"/>
</dbReference>
<dbReference type="FunFam" id="3.90.70.10:FF:000125">
    <property type="entry name" value="Ubiquitin C-terminal hydrolase, putative"/>
    <property type="match status" value="1"/>
</dbReference>
<dbReference type="Gene3D" id="3.90.70.10">
    <property type="entry name" value="Cysteine proteinases"/>
    <property type="match status" value="1"/>
</dbReference>
<evidence type="ECO:0000259" key="3">
    <source>
        <dbReference type="PROSITE" id="PS50206"/>
    </source>
</evidence>
<sequence>MNGHTNGAQGSDGAGQSRGTGGSNPPIAEIVGSATETVEGLRHHSIKVLLDHARSHFTSARLMLGNRSPVAGAYWEYLVAYQIVAVLIPQHSDYYDKIAGSRNQIHRDYNTLLKEISSQEEQFVRIKNIIKNDNLRNGAHHARSDSASSYMRPDSRNGTGVLKRDDELMLPSVPTSAPGGGASPASSVESARRKPVPQPKPQSLHGRAVHQSSSSINGDLADRFAKLRGAGPPVDTASARSSQDLSVKMPSPADYQSTVRLVGPRDMPPPPSRLPPKLPLDTGFTASFPKEPSPTYSPARNSNLPPNIAPPRSTPRSMNGTGGRSNSLAASSISSHAPNTNGTPDSYFPTQQPARAPPAPSANRTRSVSAAIELEIDAAKLYDYLRMFSVLVVDVRDRSAFDAGHIYHRTVMCLEPSTLQDGDSAEQLCDRLIISPDEEQAMFERRNDYDVVVYYNDSTMDTDFLTKHNRDDDEVALKRLYDTLTEFNVDKPLKRPPMLLKGGLDAWIDLIGPQALKTSTTAALLATGQTRPRGVRRAPAATHAAKLNLQRRRREYVPMDPEEEQKWLEEARKGRAVVEQPPALEEEGEEPGSPFYRTTEDFLRRFPDVEGGQSMMQAAPAPRPPPVPQYVPPAIPVAPSRPAPSVPRVSYSGVHERQVAPQGRTNQPPVYISQPHFTNVRMHKTGLINFGVTCYMNSVVQCLSGHLTLSDLFLTGRYNRDLQRENWKGTKGILPEAYATLISNLFKGDISSVRPSTFRRICGHFNSQWGVDQQQDAKEFLEFVLDFMHEDLNVTWNKAPLQPLTEKQELLREQFPRQYAAKIEWARYQHRDLSVIGSMFAGQHASQLTCQSCGITSTTYEAFWSLSLEIPRDQACDVRDCLRSYCSAERLAGDELWRCPRCKKDREAIKKITITRAPDTLVVHFKRFSASHNESARKVRTPINFPLQGLDMSPYMDPPMTPEQEQYIAQKAPEGPVQLAGIKADPTMNGPYIYNAYAVIHHIGATLGSGHYTAFVKDKARGCWRSFNDDRLVDFEPGNLHPKDRLQNERAYIVFYERERVAGGAF</sequence>
<dbReference type="GO" id="GO:0016579">
    <property type="term" value="P:protein deubiquitination"/>
    <property type="evidence" value="ECO:0007669"/>
    <property type="project" value="InterPro"/>
</dbReference>
<protein>
    <submittedName>
        <fullName evidence="5">Ubiquitin-specific protease doa4</fullName>
    </submittedName>
</protein>
<feature type="compositionally biased region" description="Pro residues" evidence="2">
    <location>
        <begin position="266"/>
        <end position="278"/>
    </location>
</feature>
<dbReference type="SUPFAM" id="SSF52821">
    <property type="entry name" value="Rhodanese/Cell cycle control phosphatase"/>
    <property type="match status" value="1"/>
</dbReference>
<dbReference type="InterPro" id="IPR001394">
    <property type="entry name" value="Peptidase_C19_UCH"/>
</dbReference>
<dbReference type="GO" id="GO:0006508">
    <property type="term" value="P:proteolysis"/>
    <property type="evidence" value="ECO:0007669"/>
    <property type="project" value="UniProtKB-KW"/>
</dbReference>
<comment type="similarity">
    <text evidence="1">Belongs to the peptidase C19 family.</text>
</comment>
<dbReference type="Proteomes" id="UP000758155">
    <property type="component" value="Unassembled WGS sequence"/>
</dbReference>
<feature type="region of interest" description="Disordered" evidence="2">
    <location>
        <begin position="1"/>
        <end position="28"/>
    </location>
</feature>
<dbReference type="SUPFAM" id="SSF54001">
    <property type="entry name" value="Cysteine proteinases"/>
    <property type="match status" value="1"/>
</dbReference>
<keyword evidence="6" id="KW-1185">Reference proteome</keyword>
<dbReference type="PANTHER" id="PTHR21646">
    <property type="entry name" value="UBIQUITIN CARBOXYL-TERMINAL HYDROLASE"/>
    <property type="match status" value="1"/>
</dbReference>
<feature type="compositionally biased region" description="Low complexity" evidence="2">
    <location>
        <begin position="171"/>
        <end position="189"/>
    </location>
</feature>
<evidence type="ECO:0000259" key="4">
    <source>
        <dbReference type="PROSITE" id="PS50235"/>
    </source>
</evidence>
<dbReference type="InterPro" id="IPR036873">
    <property type="entry name" value="Rhodanese-like_dom_sf"/>
</dbReference>
<name>A0A9P4WN72_9PLEO</name>
<keyword evidence="5" id="KW-0645">Protease</keyword>
<evidence type="ECO:0000256" key="2">
    <source>
        <dbReference type="SAM" id="MobiDB-lite"/>
    </source>
</evidence>
<evidence type="ECO:0000256" key="1">
    <source>
        <dbReference type="ARBA" id="ARBA00009085"/>
    </source>
</evidence>
<accession>A0A9P4WN72</accession>
<organism evidence="5 6">
    <name type="scientific">Didymella heteroderae</name>
    <dbReference type="NCBI Taxonomy" id="1769908"/>
    <lineage>
        <taxon>Eukaryota</taxon>
        <taxon>Fungi</taxon>
        <taxon>Dikarya</taxon>
        <taxon>Ascomycota</taxon>
        <taxon>Pezizomycotina</taxon>
        <taxon>Dothideomycetes</taxon>
        <taxon>Pleosporomycetidae</taxon>
        <taxon>Pleosporales</taxon>
        <taxon>Pleosporineae</taxon>
        <taxon>Didymellaceae</taxon>
        <taxon>Didymella</taxon>
    </lineage>
</organism>
<dbReference type="PANTHER" id="PTHR21646:SF23">
    <property type="entry name" value="UBIQUITIN CARBOXYL-TERMINAL HYDROLASE USP2"/>
    <property type="match status" value="1"/>
</dbReference>
<keyword evidence="5" id="KW-0378">Hydrolase</keyword>
<evidence type="ECO:0000313" key="5">
    <source>
        <dbReference type="EMBL" id="KAF3037109.1"/>
    </source>
</evidence>
<feature type="compositionally biased region" description="Gly residues" evidence="2">
    <location>
        <begin position="10"/>
        <end position="22"/>
    </location>
</feature>
<reference evidence="5" key="1">
    <citation type="submission" date="2019-04" db="EMBL/GenBank/DDBJ databases">
        <title>Sequencing of skin fungus with MAO and IRED activity.</title>
        <authorList>
            <person name="Marsaioli A.J."/>
            <person name="Bonatto J.M.C."/>
            <person name="Reis Junior O."/>
        </authorList>
    </citation>
    <scope>NUCLEOTIDE SEQUENCE</scope>
    <source>
        <strain evidence="5">28M1</strain>
    </source>
</reference>
<proteinExistence type="inferred from homology"/>
<dbReference type="InterPro" id="IPR028889">
    <property type="entry name" value="USP"/>
</dbReference>
<dbReference type="CDD" id="cd02674">
    <property type="entry name" value="Peptidase_C19R"/>
    <property type="match status" value="1"/>
</dbReference>
<dbReference type="InterPro" id="IPR050185">
    <property type="entry name" value="Ub_carboxyl-term_hydrolase"/>
</dbReference>
<comment type="caution">
    <text evidence="5">The sequence shown here is derived from an EMBL/GenBank/DDBJ whole genome shotgun (WGS) entry which is preliminary data.</text>
</comment>
<gene>
    <name evidence="5" type="primary">DOA4</name>
    <name evidence="5" type="ORF">E8E12_006591</name>
</gene>
<feature type="domain" description="USP" evidence="4">
    <location>
        <begin position="685"/>
        <end position="1059"/>
    </location>
</feature>
<feature type="compositionally biased region" description="Polar residues" evidence="2">
    <location>
        <begin position="294"/>
        <end position="305"/>
    </location>
</feature>
<dbReference type="InterPro" id="IPR001763">
    <property type="entry name" value="Rhodanese-like_dom"/>
</dbReference>
<dbReference type="GO" id="GO:0004843">
    <property type="term" value="F:cysteine-type deubiquitinase activity"/>
    <property type="evidence" value="ECO:0007669"/>
    <property type="project" value="InterPro"/>
</dbReference>
<feature type="domain" description="Rhodanese" evidence="3">
    <location>
        <begin position="386"/>
        <end position="516"/>
    </location>
</feature>
<dbReference type="PROSITE" id="PS50206">
    <property type="entry name" value="RHODANESE_3"/>
    <property type="match status" value="1"/>
</dbReference>
<dbReference type="EMBL" id="SWKV01000045">
    <property type="protein sequence ID" value="KAF3037109.1"/>
    <property type="molecule type" value="Genomic_DNA"/>
</dbReference>
<dbReference type="InterPro" id="IPR038765">
    <property type="entry name" value="Papain-like_cys_pep_sf"/>
</dbReference>
<evidence type="ECO:0000313" key="6">
    <source>
        <dbReference type="Proteomes" id="UP000758155"/>
    </source>
</evidence>
<dbReference type="OrthoDB" id="292964at2759"/>
<dbReference type="Gene3D" id="3.40.250.10">
    <property type="entry name" value="Rhodanese-like domain"/>
    <property type="match status" value="1"/>
</dbReference>
<feature type="compositionally biased region" description="Low complexity" evidence="2">
    <location>
        <begin position="325"/>
        <end position="337"/>
    </location>
</feature>
<dbReference type="AlphaFoldDB" id="A0A9P4WN72"/>
<dbReference type="Pfam" id="PF00443">
    <property type="entry name" value="UCH"/>
    <property type="match status" value="1"/>
</dbReference>